<sequence length="278" mass="31696">MKPAHTHLLSVIGAELRALELGSLGEPLRILDIGCGYGQLMLDLLAEKSGLGFGAREIEIYGYEVHDHRAGVPGYWEALHAALAEEESGVDWSDRVRLGAADEPWPFADDFFDFAFSNQVLEHVEDLPRFFAEQNRVVRPGGGAAHFYPSRETLVEPHSGVAFAHWLGPERRRGGLRLGSRLGLGKFRDYRESRGYELETFCDEFDNYLERYVFFRENAQILSLARDSSERAGFKYTRDLLKRAFRDDWEVFSYPPQSRFRSRSLCSPFVCTTLVQGF</sequence>
<dbReference type="Gene3D" id="3.40.50.150">
    <property type="entry name" value="Vaccinia Virus protein VP39"/>
    <property type="match status" value="1"/>
</dbReference>
<keyword evidence="1" id="KW-0808">Transferase</keyword>
<organism evidence="1 2">
    <name type="scientific">Pelagicoccus mobilis</name>
    <dbReference type="NCBI Taxonomy" id="415221"/>
    <lineage>
        <taxon>Bacteria</taxon>
        <taxon>Pseudomonadati</taxon>
        <taxon>Verrucomicrobiota</taxon>
        <taxon>Opitutia</taxon>
        <taxon>Puniceicoccales</taxon>
        <taxon>Pelagicoccaceae</taxon>
        <taxon>Pelagicoccus</taxon>
    </lineage>
</organism>
<proteinExistence type="predicted"/>
<gene>
    <name evidence="1" type="ORF">JIN87_10965</name>
</gene>
<dbReference type="AlphaFoldDB" id="A0A934S0U8"/>
<keyword evidence="2" id="KW-1185">Reference proteome</keyword>
<dbReference type="GO" id="GO:0032259">
    <property type="term" value="P:methylation"/>
    <property type="evidence" value="ECO:0007669"/>
    <property type="project" value="UniProtKB-KW"/>
</dbReference>
<dbReference type="EMBL" id="JAENIL010000017">
    <property type="protein sequence ID" value="MBK1877389.1"/>
    <property type="molecule type" value="Genomic_DNA"/>
</dbReference>
<dbReference type="InterPro" id="IPR029063">
    <property type="entry name" value="SAM-dependent_MTases_sf"/>
</dbReference>
<dbReference type="Proteomes" id="UP000617628">
    <property type="component" value="Unassembled WGS sequence"/>
</dbReference>
<accession>A0A934S0U8</accession>
<dbReference type="GO" id="GO:0008168">
    <property type="term" value="F:methyltransferase activity"/>
    <property type="evidence" value="ECO:0007669"/>
    <property type="project" value="UniProtKB-KW"/>
</dbReference>
<dbReference type="RefSeq" id="WP_200355602.1">
    <property type="nucleotide sequence ID" value="NZ_JAENIL010000017.1"/>
</dbReference>
<keyword evidence="1" id="KW-0489">Methyltransferase</keyword>
<dbReference type="SUPFAM" id="SSF53335">
    <property type="entry name" value="S-adenosyl-L-methionine-dependent methyltransferases"/>
    <property type="match status" value="1"/>
</dbReference>
<protein>
    <submittedName>
        <fullName evidence="1">Methyltransferase domain-containing protein</fullName>
    </submittedName>
</protein>
<dbReference type="Pfam" id="PF13489">
    <property type="entry name" value="Methyltransf_23"/>
    <property type="match status" value="1"/>
</dbReference>
<reference evidence="1" key="1">
    <citation type="submission" date="2021-01" db="EMBL/GenBank/DDBJ databases">
        <title>Modified the classification status of verrucomicrobia.</title>
        <authorList>
            <person name="Feng X."/>
        </authorList>
    </citation>
    <scope>NUCLEOTIDE SEQUENCE</scope>
    <source>
        <strain evidence="1">KCTC 13126</strain>
    </source>
</reference>
<comment type="caution">
    <text evidence="1">The sequence shown here is derived from an EMBL/GenBank/DDBJ whole genome shotgun (WGS) entry which is preliminary data.</text>
</comment>
<name>A0A934S0U8_9BACT</name>
<evidence type="ECO:0000313" key="1">
    <source>
        <dbReference type="EMBL" id="MBK1877389.1"/>
    </source>
</evidence>
<evidence type="ECO:0000313" key="2">
    <source>
        <dbReference type="Proteomes" id="UP000617628"/>
    </source>
</evidence>